<evidence type="ECO:0000256" key="1">
    <source>
        <dbReference type="ARBA" id="ARBA00022737"/>
    </source>
</evidence>
<evidence type="ECO:0008006" key="5">
    <source>
        <dbReference type="Google" id="ProtNLM"/>
    </source>
</evidence>
<organism evidence="3 4">
    <name type="scientific">Paramecium primaurelia</name>
    <dbReference type="NCBI Taxonomy" id="5886"/>
    <lineage>
        <taxon>Eukaryota</taxon>
        <taxon>Sar</taxon>
        <taxon>Alveolata</taxon>
        <taxon>Ciliophora</taxon>
        <taxon>Intramacronucleata</taxon>
        <taxon>Oligohymenophorea</taxon>
        <taxon>Peniculida</taxon>
        <taxon>Parameciidae</taxon>
        <taxon>Paramecium</taxon>
    </lineage>
</organism>
<evidence type="ECO:0000313" key="4">
    <source>
        <dbReference type="Proteomes" id="UP000688137"/>
    </source>
</evidence>
<dbReference type="AlphaFoldDB" id="A0A8S1QMT6"/>
<feature type="compositionally biased region" description="Basic and acidic residues" evidence="2">
    <location>
        <begin position="36"/>
        <end position="49"/>
    </location>
</feature>
<evidence type="ECO:0000313" key="3">
    <source>
        <dbReference type="EMBL" id="CAD8116391.1"/>
    </source>
</evidence>
<comment type="caution">
    <text evidence="3">The sequence shown here is derived from an EMBL/GenBank/DDBJ whole genome shotgun (WGS) entry which is preliminary data.</text>
</comment>
<dbReference type="Pfam" id="PF02493">
    <property type="entry name" value="MORN"/>
    <property type="match status" value="6"/>
</dbReference>
<gene>
    <name evidence="3" type="ORF">PPRIM_AZ9-3.1.T1710055</name>
</gene>
<dbReference type="InterPro" id="IPR003409">
    <property type="entry name" value="MORN"/>
</dbReference>
<reference evidence="3" key="1">
    <citation type="submission" date="2021-01" db="EMBL/GenBank/DDBJ databases">
        <authorList>
            <consortium name="Genoscope - CEA"/>
            <person name="William W."/>
        </authorList>
    </citation>
    <scope>NUCLEOTIDE SEQUENCE</scope>
</reference>
<keyword evidence="4" id="KW-1185">Reference proteome</keyword>
<name>A0A8S1QMT6_PARPR</name>
<dbReference type="PANTHER" id="PTHR43215:SF14">
    <property type="entry name" value="RADIAL SPOKE HEAD 1 HOMOLOG"/>
    <property type="match status" value="1"/>
</dbReference>
<protein>
    <recommendedName>
        <fullName evidence="5">MORN repeat protein</fullName>
    </recommendedName>
</protein>
<feature type="compositionally biased region" description="Polar residues" evidence="2">
    <location>
        <begin position="16"/>
        <end position="35"/>
    </location>
</feature>
<sequence>MSQKPKLPSSRKVYPVTNSGEASPVQTQQIESSKSVSEDKQQKKNDDIKLITDDYPPITQEIMKLKEKLQLVDKDSLSFKEIEKDDVYFYGDVMFNMKCGFGKQFNKNTLCYYQGEFFMDQFHGKGTLIYQDGTIKQGVFFQGRLVDDVFPFLQLSYDLKLDTFQNCPNGANFTGLLDENGKRNGIGKYIWQDGSIYFGEFSDDSFNGYGQMSFANGNIYLGEWKNGQMEGIGHFIWKSNNQEYIGEYKRNKKNGFGINKFADGRRYIGYFRDGQFDGQAILQKKNHLDKISYWQNGNQIVEPTQYTCEDNF</sequence>
<feature type="region of interest" description="Disordered" evidence="2">
    <location>
        <begin position="1"/>
        <end position="49"/>
    </location>
</feature>
<dbReference type="EMBL" id="CAJJDM010000180">
    <property type="protein sequence ID" value="CAD8116391.1"/>
    <property type="molecule type" value="Genomic_DNA"/>
</dbReference>
<dbReference type="PANTHER" id="PTHR43215">
    <property type="entry name" value="RADIAL SPOKE HEAD 1 HOMOLOG"/>
    <property type="match status" value="1"/>
</dbReference>
<keyword evidence="1" id="KW-0677">Repeat</keyword>
<dbReference type="SMART" id="SM00698">
    <property type="entry name" value="MORN"/>
    <property type="match status" value="6"/>
</dbReference>
<dbReference type="OMA" id="TQYTCED"/>
<accession>A0A8S1QMT6</accession>
<proteinExistence type="predicted"/>
<evidence type="ECO:0000256" key="2">
    <source>
        <dbReference type="SAM" id="MobiDB-lite"/>
    </source>
</evidence>
<dbReference type="Proteomes" id="UP000688137">
    <property type="component" value="Unassembled WGS sequence"/>
</dbReference>